<accession>A0A2W1LK98</accession>
<sequence>MPKAGITRLLRNIYGQVDISIRDLRHGYRQQRRAIGGVLLFGASACQRSRLKLAGITAPLTLEDVRLISQAAGDKKFHLLAF</sequence>
<proteinExistence type="predicted"/>
<protein>
    <submittedName>
        <fullName evidence="1">Uncharacterized protein</fullName>
    </submittedName>
</protein>
<dbReference type="EMBL" id="QKRB01000044">
    <property type="protein sequence ID" value="PZD95422.1"/>
    <property type="molecule type" value="Genomic_DNA"/>
</dbReference>
<dbReference type="AlphaFoldDB" id="A0A2W1LK98"/>
<organism evidence="1 2">
    <name type="scientific">Paenibacillus sambharensis</name>
    <dbReference type="NCBI Taxonomy" id="1803190"/>
    <lineage>
        <taxon>Bacteria</taxon>
        <taxon>Bacillati</taxon>
        <taxon>Bacillota</taxon>
        <taxon>Bacilli</taxon>
        <taxon>Bacillales</taxon>
        <taxon>Paenibacillaceae</taxon>
        <taxon>Paenibacillus</taxon>
    </lineage>
</organism>
<reference evidence="1 2" key="1">
    <citation type="submission" date="2018-06" db="EMBL/GenBank/DDBJ databases">
        <title>Paenibacillus imtechensis sp. nov.</title>
        <authorList>
            <person name="Pinnaka A.K."/>
            <person name="Singh H."/>
            <person name="Kaur M."/>
        </authorList>
    </citation>
    <scope>NUCLEOTIDE SEQUENCE [LARGE SCALE GENOMIC DNA]</scope>
    <source>
        <strain evidence="1 2">SMB1</strain>
    </source>
</reference>
<evidence type="ECO:0000313" key="1">
    <source>
        <dbReference type="EMBL" id="PZD95422.1"/>
    </source>
</evidence>
<dbReference type="Proteomes" id="UP000249522">
    <property type="component" value="Unassembled WGS sequence"/>
</dbReference>
<name>A0A2W1LK98_9BACL</name>
<comment type="caution">
    <text evidence="1">The sequence shown here is derived from an EMBL/GenBank/DDBJ whole genome shotgun (WGS) entry which is preliminary data.</text>
</comment>
<evidence type="ECO:0000313" key="2">
    <source>
        <dbReference type="Proteomes" id="UP000249522"/>
    </source>
</evidence>
<keyword evidence="2" id="KW-1185">Reference proteome</keyword>
<gene>
    <name evidence="1" type="ORF">DNH61_12875</name>
</gene>